<organism evidence="2 3">
    <name type="scientific">Pseudomonas zhanjiangensis</name>
    <dbReference type="NCBI Taxonomy" id="3239015"/>
    <lineage>
        <taxon>Bacteria</taxon>
        <taxon>Pseudomonadati</taxon>
        <taxon>Pseudomonadota</taxon>
        <taxon>Gammaproteobacteria</taxon>
        <taxon>Pseudomonadales</taxon>
        <taxon>Pseudomonadaceae</taxon>
        <taxon>Pseudomonas</taxon>
    </lineage>
</organism>
<dbReference type="Pfam" id="PF07045">
    <property type="entry name" value="DUF1330"/>
    <property type="match status" value="1"/>
</dbReference>
<dbReference type="PANTHER" id="PTHR41521:SF4">
    <property type="entry name" value="BLR0684 PROTEIN"/>
    <property type="match status" value="1"/>
</dbReference>
<dbReference type="InterPro" id="IPR011008">
    <property type="entry name" value="Dimeric_a/b-barrel"/>
</dbReference>
<dbReference type="EMBL" id="JBFTEG010000033">
    <property type="protein sequence ID" value="MEX6504612.1"/>
    <property type="molecule type" value="Genomic_DNA"/>
</dbReference>
<accession>A0ABV3YZ41</accession>
<dbReference type="RefSeq" id="WP_369289541.1">
    <property type="nucleotide sequence ID" value="NZ_JBFTEG010000033.1"/>
</dbReference>
<feature type="domain" description="DUF1330" evidence="1">
    <location>
        <begin position="2"/>
        <end position="95"/>
    </location>
</feature>
<evidence type="ECO:0000313" key="3">
    <source>
        <dbReference type="Proteomes" id="UP001560296"/>
    </source>
</evidence>
<dbReference type="SUPFAM" id="SSF54909">
    <property type="entry name" value="Dimeric alpha+beta barrel"/>
    <property type="match status" value="1"/>
</dbReference>
<keyword evidence="3" id="KW-1185">Reference proteome</keyword>
<evidence type="ECO:0000313" key="2">
    <source>
        <dbReference type="EMBL" id="MEX6504612.1"/>
    </source>
</evidence>
<dbReference type="PANTHER" id="PTHR41521">
    <property type="match status" value="1"/>
</dbReference>
<dbReference type="Gene3D" id="3.30.70.100">
    <property type="match status" value="1"/>
</dbReference>
<proteinExistence type="predicted"/>
<evidence type="ECO:0000259" key="1">
    <source>
        <dbReference type="Pfam" id="PF07045"/>
    </source>
</evidence>
<dbReference type="Proteomes" id="UP001560296">
    <property type="component" value="Unassembled WGS sequence"/>
</dbReference>
<comment type="caution">
    <text evidence="2">The sequence shown here is derived from an EMBL/GenBank/DDBJ whole genome shotgun (WGS) entry which is preliminary data.</text>
</comment>
<sequence length="97" mass="10779">MKAYWIAHIEVTDPEQYREYTQRAPAAFAKYGGVFLARGGRAQALEGRVTPPRNVVIEFASYEQAQACYNSPEYQEACRHRAGAARAEVVIVEGCAP</sequence>
<protein>
    <submittedName>
        <fullName evidence="2">DUF1330 domain-containing protein</fullName>
    </submittedName>
</protein>
<reference evidence="2 3" key="1">
    <citation type="submission" date="2024-07" db="EMBL/GenBank/DDBJ databases">
        <authorList>
            <person name="Li M."/>
        </authorList>
    </citation>
    <scope>NUCLEOTIDE SEQUENCE [LARGE SCALE GENOMIC DNA]</scope>
    <source>
        <strain evidence="2 3">25A3E</strain>
    </source>
</reference>
<name>A0ABV3YZ41_9PSED</name>
<dbReference type="InterPro" id="IPR010753">
    <property type="entry name" value="DUF1330"/>
</dbReference>
<gene>
    <name evidence="2" type="ORF">AB5S05_21425</name>
</gene>